<evidence type="ECO:0000313" key="2">
    <source>
        <dbReference type="Proteomes" id="UP000001059"/>
    </source>
</evidence>
<dbReference type="STRING" id="547558.Mmah_1290"/>
<dbReference type="RefSeq" id="WP_013037735.1">
    <property type="nucleotide sequence ID" value="NC_014002.1"/>
</dbReference>
<accession>D5E6K5</accession>
<evidence type="ECO:0000313" key="1">
    <source>
        <dbReference type="EMBL" id="ADE36793.1"/>
    </source>
</evidence>
<gene>
    <name evidence="1" type="ordered locus">Mmah_1290</name>
</gene>
<reference evidence="1 2" key="1">
    <citation type="submission" date="2010-03" db="EMBL/GenBank/DDBJ databases">
        <title>The complete genome of Methanohalophilus mahii DSM 5219.</title>
        <authorList>
            <consortium name="US DOE Joint Genome Institute (JGI-PGF)"/>
            <person name="Lucas S."/>
            <person name="Copeland A."/>
            <person name="Lapidus A."/>
            <person name="Glavina del Rio T."/>
            <person name="Dalin E."/>
            <person name="Tice H."/>
            <person name="Bruce D."/>
            <person name="Goodwin L."/>
            <person name="Pitluck S."/>
            <person name="Kyrpides N."/>
            <person name="Mavromatis K."/>
            <person name="Ivanova N."/>
            <person name="Lykidis A."/>
            <person name="Saunders E."/>
            <person name="Brettin T."/>
            <person name="Detter J.C."/>
            <person name="Han C."/>
            <person name="Land M."/>
            <person name="Hauser L."/>
            <person name="Markowitz V."/>
            <person name="Cheng J.-F."/>
            <person name="Hugenholtz P."/>
            <person name="Woyke T."/>
            <person name="Wu D."/>
            <person name="Spring S."/>
            <person name="Schneider S."/>
            <person name="Schroeder M."/>
            <person name="Klenk H.-P."/>
            <person name="Eisen J.A."/>
        </authorList>
    </citation>
    <scope>NUCLEOTIDE SEQUENCE [LARGE SCALE GENOMIC DNA]</scope>
    <source>
        <strain evidence="2">ATCC 35705 / DSM 5219 / SLP</strain>
    </source>
</reference>
<dbReference type="Gene3D" id="2.60.120.10">
    <property type="entry name" value="Jelly Rolls"/>
    <property type="match status" value="1"/>
</dbReference>
<sequence>MKIFDVIDEMKGMQPAEGTKSNLLYQADEFKIRRIGLSPRDEILPCRMASNVVFYVVAGSAEVSVDGVRNYLCEGKCLVTGPATLSMKSEEGATILGIQISKM</sequence>
<protein>
    <recommendedName>
        <fullName evidence="3">Cupin 2 conserved barrel domain protein</fullName>
    </recommendedName>
</protein>
<dbReference type="KEGG" id="mmh:Mmah_1290"/>
<dbReference type="EMBL" id="CP001994">
    <property type="protein sequence ID" value="ADE36793.1"/>
    <property type="molecule type" value="Genomic_DNA"/>
</dbReference>
<dbReference type="GeneID" id="8983460"/>
<evidence type="ECO:0008006" key="3">
    <source>
        <dbReference type="Google" id="ProtNLM"/>
    </source>
</evidence>
<organism evidence="1 2">
    <name type="scientific">Methanohalophilus mahii (strain ATCC 35705 / DSM 5219 / SLP)</name>
    <dbReference type="NCBI Taxonomy" id="547558"/>
    <lineage>
        <taxon>Archaea</taxon>
        <taxon>Methanobacteriati</taxon>
        <taxon>Methanobacteriota</taxon>
        <taxon>Stenosarchaea group</taxon>
        <taxon>Methanomicrobia</taxon>
        <taxon>Methanosarcinales</taxon>
        <taxon>Methanosarcinaceae</taxon>
        <taxon>Methanohalophilus</taxon>
    </lineage>
</organism>
<proteinExistence type="predicted"/>
<dbReference type="AlphaFoldDB" id="D5E6K5"/>
<dbReference type="InterPro" id="IPR011051">
    <property type="entry name" value="RmlC_Cupin_sf"/>
</dbReference>
<dbReference type="Proteomes" id="UP000001059">
    <property type="component" value="Chromosome"/>
</dbReference>
<dbReference type="HOGENOM" id="CLU_2257400_0_0_2"/>
<name>D5E6K5_METMS</name>
<dbReference type="SUPFAM" id="SSF51182">
    <property type="entry name" value="RmlC-like cupins"/>
    <property type="match status" value="1"/>
</dbReference>
<dbReference type="InterPro" id="IPR014710">
    <property type="entry name" value="RmlC-like_jellyroll"/>
</dbReference>
<keyword evidence="2" id="KW-1185">Reference proteome</keyword>